<reference evidence="2 3" key="1">
    <citation type="journal article" date="2018" name="Sci. Rep.">
        <title>Genome sequence of the cauliflower mushroom Sparassis crispa (Hanabiratake) and its association with beneficial usage.</title>
        <authorList>
            <person name="Kiyama R."/>
            <person name="Furutani Y."/>
            <person name="Kawaguchi K."/>
            <person name="Nakanishi T."/>
        </authorList>
    </citation>
    <scope>NUCLEOTIDE SEQUENCE [LARGE SCALE GENOMIC DNA]</scope>
</reference>
<proteinExistence type="predicted"/>
<dbReference type="Proteomes" id="UP000287166">
    <property type="component" value="Unassembled WGS sequence"/>
</dbReference>
<feature type="region of interest" description="Disordered" evidence="1">
    <location>
        <begin position="240"/>
        <end position="290"/>
    </location>
</feature>
<dbReference type="OrthoDB" id="2781978at2759"/>
<comment type="caution">
    <text evidence="2">The sequence shown here is derived from an EMBL/GenBank/DDBJ whole genome shotgun (WGS) entry which is preliminary data.</text>
</comment>
<keyword evidence="3" id="KW-1185">Reference proteome</keyword>
<name>A0A401H6E7_9APHY</name>
<dbReference type="InParanoid" id="A0A401H6E7"/>
<dbReference type="RefSeq" id="XP_027620856.1">
    <property type="nucleotide sequence ID" value="XM_027765055.1"/>
</dbReference>
<gene>
    <name evidence="2" type="ORF">SCP_1702690</name>
</gene>
<evidence type="ECO:0000313" key="3">
    <source>
        <dbReference type="Proteomes" id="UP000287166"/>
    </source>
</evidence>
<sequence>MDPTSFISSMMSRSLPSGERGYVAMMFDSCNLFASWDPRNVIELGDYGKLNDDDQFTREGNIFEDGLAQALGITLRQSADAGVMFIKSHTLSEKQDGRSKTPGIPDDFDGLKKCFKVSGSRGALLAMVKPEIHRLSSIQQLSYLLYNEPTWKDRVVVTESYICPSFARLCVSKQERPFNLGLYSSESTDSAFAKDDLEWRTTANVGEGEFLQQGFTKDSQTRNYPLFRLVGRRDFLQSGPYTRLKRHSSSRRKFSPSPERRISSPPPQLPPSILDSIESPPVTPLPNSIHPSLEVTQEDIAAQASIADRDTSSPQPDIERVHSAPSPGPSTVDEDANTQNPPLSQKHRSKSKLGLNIVFDTTTNLVTRLAESVRSRTFSDAASPRSPRP</sequence>
<feature type="compositionally biased region" description="Basic residues" evidence="1">
    <location>
        <begin position="243"/>
        <end position="254"/>
    </location>
</feature>
<accession>A0A401H6E7</accession>
<evidence type="ECO:0000313" key="2">
    <source>
        <dbReference type="EMBL" id="GBE89943.1"/>
    </source>
</evidence>
<dbReference type="STRING" id="139825.A0A401H6E7"/>
<dbReference type="AlphaFoldDB" id="A0A401H6E7"/>
<protein>
    <submittedName>
        <fullName evidence="2">Uncharacterized protein</fullName>
    </submittedName>
</protein>
<dbReference type="GeneID" id="38786860"/>
<feature type="compositionally biased region" description="Basic and acidic residues" evidence="1">
    <location>
        <begin position="307"/>
        <end position="322"/>
    </location>
</feature>
<feature type="region of interest" description="Disordered" evidence="1">
    <location>
        <begin position="306"/>
        <end position="354"/>
    </location>
</feature>
<organism evidence="2 3">
    <name type="scientific">Sparassis crispa</name>
    <dbReference type="NCBI Taxonomy" id="139825"/>
    <lineage>
        <taxon>Eukaryota</taxon>
        <taxon>Fungi</taxon>
        <taxon>Dikarya</taxon>
        <taxon>Basidiomycota</taxon>
        <taxon>Agaricomycotina</taxon>
        <taxon>Agaricomycetes</taxon>
        <taxon>Polyporales</taxon>
        <taxon>Sparassidaceae</taxon>
        <taxon>Sparassis</taxon>
    </lineage>
</organism>
<dbReference type="EMBL" id="BFAD01000017">
    <property type="protein sequence ID" value="GBE89943.1"/>
    <property type="molecule type" value="Genomic_DNA"/>
</dbReference>
<evidence type="ECO:0000256" key="1">
    <source>
        <dbReference type="SAM" id="MobiDB-lite"/>
    </source>
</evidence>